<keyword evidence="8" id="KW-1185">Reference proteome</keyword>
<keyword evidence="3" id="KW-0862">Zinc</keyword>
<evidence type="ECO:0000256" key="5">
    <source>
        <dbReference type="SAM" id="MobiDB-lite"/>
    </source>
</evidence>
<feature type="region of interest" description="Disordered" evidence="5">
    <location>
        <begin position="142"/>
        <end position="172"/>
    </location>
</feature>
<keyword evidence="2 4" id="KW-0863">Zinc-finger</keyword>
<reference evidence="7" key="1">
    <citation type="submission" date="2023-03" db="EMBL/GenBank/DDBJ databases">
        <title>Massive genome expansion in bonnet fungi (Mycena s.s.) driven by repeated elements and novel gene families across ecological guilds.</title>
        <authorList>
            <consortium name="Lawrence Berkeley National Laboratory"/>
            <person name="Harder C.B."/>
            <person name="Miyauchi S."/>
            <person name="Viragh M."/>
            <person name="Kuo A."/>
            <person name="Thoen E."/>
            <person name="Andreopoulos B."/>
            <person name="Lu D."/>
            <person name="Skrede I."/>
            <person name="Drula E."/>
            <person name="Henrissat B."/>
            <person name="Morin E."/>
            <person name="Kohler A."/>
            <person name="Barry K."/>
            <person name="LaButti K."/>
            <person name="Morin E."/>
            <person name="Salamov A."/>
            <person name="Lipzen A."/>
            <person name="Mereny Z."/>
            <person name="Hegedus B."/>
            <person name="Baldrian P."/>
            <person name="Stursova M."/>
            <person name="Weitz H."/>
            <person name="Taylor A."/>
            <person name="Grigoriev I.V."/>
            <person name="Nagy L.G."/>
            <person name="Martin F."/>
            <person name="Kauserud H."/>
        </authorList>
    </citation>
    <scope>NUCLEOTIDE SEQUENCE</scope>
    <source>
        <strain evidence="7">9284</strain>
    </source>
</reference>
<dbReference type="AlphaFoldDB" id="A0AAD7FAJ6"/>
<dbReference type="GO" id="GO:0008270">
    <property type="term" value="F:zinc ion binding"/>
    <property type="evidence" value="ECO:0007669"/>
    <property type="project" value="UniProtKB-KW"/>
</dbReference>
<evidence type="ECO:0000313" key="7">
    <source>
        <dbReference type="EMBL" id="KAJ7608386.1"/>
    </source>
</evidence>
<proteinExistence type="predicted"/>
<dbReference type="EMBL" id="JARKIF010000045">
    <property type="protein sequence ID" value="KAJ7608386.1"/>
    <property type="molecule type" value="Genomic_DNA"/>
</dbReference>
<dbReference type="Gene3D" id="6.10.140.2220">
    <property type="match status" value="1"/>
</dbReference>
<keyword evidence="1" id="KW-0479">Metal-binding</keyword>
<evidence type="ECO:0000256" key="1">
    <source>
        <dbReference type="ARBA" id="ARBA00022723"/>
    </source>
</evidence>
<dbReference type="InterPro" id="IPR002893">
    <property type="entry name" value="Znf_MYND"/>
</dbReference>
<accession>A0AAD7FAJ6</accession>
<gene>
    <name evidence="7" type="ORF">FB45DRAFT_1039722</name>
</gene>
<evidence type="ECO:0000256" key="3">
    <source>
        <dbReference type="ARBA" id="ARBA00022833"/>
    </source>
</evidence>
<name>A0AAD7FAJ6_9AGAR</name>
<dbReference type="SUPFAM" id="SSF144232">
    <property type="entry name" value="HIT/MYND zinc finger-like"/>
    <property type="match status" value="1"/>
</dbReference>
<dbReference type="PROSITE" id="PS50865">
    <property type="entry name" value="ZF_MYND_2"/>
    <property type="match status" value="1"/>
</dbReference>
<evidence type="ECO:0000256" key="2">
    <source>
        <dbReference type="ARBA" id="ARBA00022771"/>
    </source>
</evidence>
<evidence type="ECO:0000259" key="6">
    <source>
        <dbReference type="PROSITE" id="PS50865"/>
    </source>
</evidence>
<comment type="caution">
    <text evidence="7">The sequence shown here is derived from an EMBL/GenBank/DDBJ whole genome shotgun (WGS) entry which is preliminary data.</text>
</comment>
<dbReference type="Proteomes" id="UP001221142">
    <property type="component" value="Unassembled WGS sequence"/>
</dbReference>
<feature type="domain" description="MYND-type" evidence="6">
    <location>
        <begin position="91"/>
        <end position="138"/>
    </location>
</feature>
<organism evidence="7 8">
    <name type="scientific">Roridomyces roridus</name>
    <dbReference type="NCBI Taxonomy" id="1738132"/>
    <lineage>
        <taxon>Eukaryota</taxon>
        <taxon>Fungi</taxon>
        <taxon>Dikarya</taxon>
        <taxon>Basidiomycota</taxon>
        <taxon>Agaricomycotina</taxon>
        <taxon>Agaricomycetes</taxon>
        <taxon>Agaricomycetidae</taxon>
        <taxon>Agaricales</taxon>
        <taxon>Marasmiineae</taxon>
        <taxon>Mycenaceae</taxon>
        <taxon>Roridomyces</taxon>
    </lineage>
</organism>
<protein>
    <recommendedName>
        <fullName evidence="6">MYND-type domain-containing protein</fullName>
    </recommendedName>
</protein>
<evidence type="ECO:0000256" key="4">
    <source>
        <dbReference type="PROSITE-ProRule" id="PRU00134"/>
    </source>
</evidence>
<sequence length="335" mass="38017">MGGKGGARHICSFSFSKDDGHSVRPKNREYLHKRAANEVKLIGHVLHYVLRSFLGLPVELVKGFGKVEAKKRVELEREALKVLYSQRKQQCSNCRKLNETGTKYSRCKRCWDDMERETLYCSPACQKADWKAGHKATCGQPLKLEDIGPATPERRDTQQTPPRGPPVPSSRSVSQLMYQALRTNGPLDYDYFIWTAQIPIYFSFKYKPVQVAVLAARTKALASGDRAAVANLAHILLLAAEREPRARSFGLTEEILVKQFKHEYEFHDLQRELDEMRARMASDSLRRPPLLVDAGFTADEWEQCQKAWDKDGLAEIGTVAIPPQLAETARRRGVF</sequence>
<evidence type="ECO:0000313" key="8">
    <source>
        <dbReference type="Proteomes" id="UP001221142"/>
    </source>
</evidence>
<dbReference type="Pfam" id="PF01753">
    <property type="entry name" value="zf-MYND"/>
    <property type="match status" value="1"/>
</dbReference>